<feature type="region of interest" description="Disordered" evidence="2">
    <location>
        <begin position="174"/>
        <end position="229"/>
    </location>
</feature>
<dbReference type="Proteomes" id="UP001324427">
    <property type="component" value="Unassembled WGS sequence"/>
</dbReference>
<keyword evidence="1" id="KW-0175">Coiled coil</keyword>
<accession>A0AAV9JYT6</accession>
<feature type="compositionally biased region" description="Pro residues" evidence="2">
    <location>
        <begin position="180"/>
        <end position="190"/>
    </location>
</feature>
<organism evidence="3 4">
    <name type="scientific">Oleoguttula mirabilis</name>
    <dbReference type="NCBI Taxonomy" id="1507867"/>
    <lineage>
        <taxon>Eukaryota</taxon>
        <taxon>Fungi</taxon>
        <taxon>Dikarya</taxon>
        <taxon>Ascomycota</taxon>
        <taxon>Pezizomycotina</taxon>
        <taxon>Dothideomycetes</taxon>
        <taxon>Dothideomycetidae</taxon>
        <taxon>Mycosphaerellales</taxon>
        <taxon>Teratosphaeriaceae</taxon>
        <taxon>Oleoguttula</taxon>
    </lineage>
</organism>
<evidence type="ECO:0000313" key="3">
    <source>
        <dbReference type="EMBL" id="KAK4550530.1"/>
    </source>
</evidence>
<evidence type="ECO:0000313" key="4">
    <source>
        <dbReference type="Proteomes" id="UP001324427"/>
    </source>
</evidence>
<name>A0AAV9JYT6_9PEZI</name>
<evidence type="ECO:0000256" key="2">
    <source>
        <dbReference type="SAM" id="MobiDB-lite"/>
    </source>
</evidence>
<protein>
    <submittedName>
        <fullName evidence="3">Uncharacterized protein</fullName>
    </submittedName>
</protein>
<comment type="caution">
    <text evidence="3">The sequence shown here is derived from an EMBL/GenBank/DDBJ whole genome shotgun (WGS) entry which is preliminary data.</text>
</comment>
<feature type="coiled-coil region" evidence="1">
    <location>
        <begin position="15"/>
        <end position="49"/>
    </location>
</feature>
<dbReference type="EMBL" id="JAVFHQ010000001">
    <property type="protein sequence ID" value="KAK4550530.1"/>
    <property type="molecule type" value="Genomic_DNA"/>
</dbReference>
<sequence>MADLPDVSSTLTLLKTQLSEFVAKKDRRIDELEEQNRDYAQRVQSLSLELRLTRGNRKASVSSLHAETPPRSPASDSPTYIPIVIRRDPASIAATRNMRHGFVPLPQDPKYLDKEPAPNDGGAELRKLVASMPPSKMGALEYKPGRAWKLTLTASNTEDDEPASATDALSVAGDMEIDQSPPPPPPPLPPLEHGGMDNEGRAERLPSATGLPTGPRKRSLPPNDPEREGYRRKPICVQCWNTSSFCDFWGQCGTCRIAKVKCIHPGEWPEDDADWQVESGLMPVKKGGDRKASTASRQGDYYRPNA</sequence>
<evidence type="ECO:0000256" key="1">
    <source>
        <dbReference type="SAM" id="Coils"/>
    </source>
</evidence>
<feature type="region of interest" description="Disordered" evidence="2">
    <location>
        <begin position="57"/>
        <end position="79"/>
    </location>
</feature>
<feature type="compositionally biased region" description="Basic and acidic residues" evidence="2">
    <location>
        <begin position="194"/>
        <end position="204"/>
    </location>
</feature>
<feature type="region of interest" description="Disordered" evidence="2">
    <location>
        <begin position="281"/>
        <end position="306"/>
    </location>
</feature>
<proteinExistence type="predicted"/>
<keyword evidence="4" id="KW-1185">Reference proteome</keyword>
<gene>
    <name evidence="3" type="ORF">LTR36_000109</name>
</gene>
<reference evidence="3 4" key="1">
    <citation type="submission" date="2021-11" db="EMBL/GenBank/DDBJ databases">
        <title>Black yeast isolated from Biological Soil Crust.</title>
        <authorList>
            <person name="Kurbessoian T."/>
        </authorList>
    </citation>
    <scope>NUCLEOTIDE SEQUENCE [LARGE SCALE GENOMIC DNA]</scope>
    <source>
        <strain evidence="3 4">CCFEE 5522</strain>
    </source>
</reference>
<dbReference type="AlphaFoldDB" id="A0AAV9JYT6"/>